<evidence type="ECO:0000256" key="1">
    <source>
        <dbReference type="SAM" id="Phobius"/>
    </source>
</evidence>
<comment type="caution">
    <text evidence="2">The sequence shown here is derived from an EMBL/GenBank/DDBJ whole genome shotgun (WGS) entry which is preliminary data.</text>
</comment>
<keyword evidence="1" id="KW-0812">Transmembrane</keyword>
<dbReference type="Proteomes" id="UP001365542">
    <property type="component" value="Unassembled WGS sequence"/>
</dbReference>
<name>A0AAV9WYQ6_9PEZI</name>
<dbReference type="InterPro" id="IPR021047">
    <property type="entry name" value="Mannosyltransferase_CMT1"/>
</dbReference>
<protein>
    <recommendedName>
        <fullName evidence="4">Polysaccharide export protein</fullName>
    </recommendedName>
</protein>
<proteinExistence type="predicted"/>
<reference evidence="2 3" key="1">
    <citation type="submission" date="2019-10" db="EMBL/GenBank/DDBJ databases">
        <authorList>
            <person name="Palmer J.M."/>
        </authorList>
    </citation>
    <scope>NUCLEOTIDE SEQUENCE [LARGE SCALE GENOMIC DNA]</scope>
    <source>
        <strain evidence="2 3">TWF694</strain>
    </source>
</reference>
<organism evidence="2 3">
    <name type="scientific">Orbilia ellipsospora</name>
    <dbReference type="NCBI Taxonomy" id="2528407"/>
    <lineage>
        <taxon>Eukaryota</taxon>
        <taxon>Fungi</taxon>
        <taxon>Dikarya</taxon>
        <taxon>Ascomycota</taxon>
        <taxon>Pezizomycotina</taxon>
        <taxon>Orbiliomycetes</taxon>
        <taxon>Orbiliales</taxon>
        <taxon>Orbiliaceae</taxon>
        <taxon>Orbilia</taxon>
    </lineage>
</organism>
<evidence type="ECO:0008006" key="4">
    <source>
        <dbReference type="Google" id="ProtNLM"/>
    </source>
</evidence>
<evidence type="ECO:0000313" key="3">
    <source>
        <dbReference type="Proteomes" id="UP001365542"/>
    </source>
</evidence>
<feature type="transmembrane region" description="Helical" evidence="1">
    <location>
        <begin position="20"/>
        <end position="38"/>
    </location>
</feature>
<dbReference type="EMBL" id="JAVHJO010000013">
    <property type="protein sequence ID" value="KAK6530243.1"/>
    <property type="molecule type" value="Genomic_DNA"/>
</dbReference>
<keyword evidence="1" id="KW-1133">Transmembrane helix</keyword>
<accession>A0AAV9WYQ6</accession>
<gene>
    <name evidence="2" type="ORF">TWF694_003607</name>
</gene>
<sequence length="431" mass="49661">MSLFLRRRTSPHNRLVRRILFAAIFFLVNAHIFIYFLHNHESPAPTATDLSGPWSYNPTNKVPRVNNIGRVFIAANHWISAKVLKPYWINALLMLIQQLGPENVFVSIYENGSWDETPAMLRELDQELGRLGVSRRVLIEAITHREQVEEVVKLGDDKPGWVMTSRGKKELRRIPMLAKLRNRLLEPLEEMKHKGESFDKVVFLNDVVFTAEDVVRLLKTRGGNYAAACSMDFNKPQYYYDTFALRDSKGREASSQRFPFFAAGESRDAMMAGLPVPVKSCWNGMVAFDAAPFLRDYQPLRFRGVEDSLALSHVEGSECCLIHADNERGFSSMTAGTEKRGVWLNPKVRVGYNYPAYEYQRVHKYRWPEYLMSIPVRIGTGLLGLPWEKKKVLNRVRDWEKKGEEGRRVEPGDFCLVDEMHVLVENGWKHV</sequence>
<keyword evidence="3" id="KW-1185">Reference proteome</keyword>
<evidence type="ECO:0000313" key="2">
    <source>
        <dbReference type="EMBL" id="KAK6530243.1"/>
    </source>
</evidence>
<keyword evidence="1" id="KW-0472">Membrane</keyword>
<dbReference type="AlphaFoldDB" id="A0AAV9WYQ6"/>
<dbReference type="Pfam" id="PF11735">
    <property type="entry name" value="CAP59_mtransfer"/>
    <property type="match status" value="1"/>
</dbReference>
<dbReference type="PANTHER" id="PTHR34144">
    <property type="entry name" value="CHROMOSOME 8, WHOLE GENOME SHOTGUN SEQUENCE"/>
    <property type="match status" value="1"/>
</dbReference>
<dbReference type="PANTHER" id="PTHR34144:SF7">
    <property type="entry name" value="EXPORT PROTEIN (CAP59), PUTATIVE (AFU_ORTHOLOGUE AFUA_7G05020)-RELATED"/>
    <property type="match status" value="1"/>
</dbReference>